<sequence length="373" mass="41330">MKELVTTAAWYQRGQPADWIRVVIHWMPQSSADTTTIDPGLLDALSDLNVCFLPYSRPWFDTSQSVPFQPEFSKDAVNPASTLSIQKHMIDLGAFHCAISEVWTNPVDLESRCNSVSLLEIALRDALPPKRRSDHTEDFGLNKQLPILAVLDAVLHLSIKPPFSKEILNSLDGFSRVNLDVSAMIALVSELSQFLPDPNDALSGDPNRVLGALKSRRRRDDLLKQPRFTCNTLGWLLESEAERAALAAIYRHIRGCVVLVCLTAALSFLRILVTVAGEHEWFRGLYLLSQVVIVPDLVLADSPSAMTNKETSKSAQPNRRKTQLIMDVGNAFGALTITANEAFLRSLRNKGLKHVALLVPARALTETAARDDE</sequence>
<dbReference type="PANTHER" id="PTHR13379">
    <property type="entry name" value="UNCHARACTERIZED DUF1308"/>
    <property type="match status" value="1"/>
</dbReference>
<dbReference type="OrthoDB" id="441890at2759"/>
<gene>
    <name evidence="2" type="ORF">FBUS_02993</name>
</gene>
<dbReference type="Proteomes" id="UP000728185">
    <property type="component" value="Unassembled WGS sequence"/>
</dbReference>
<protein>
    <recommendedName>
        <fullName evidence="1">DUF1308 domain-containing protein</fullName>
    </recommendedName>
</protein>
<proteinExistence type="predicted"/>
<accession>A0A8E0RZK5</accession>
<evidence type="ECO:0000313" key="3">
    <source>
        <dbReference type="Proteomes" id="UP000728185"/>
    </source>
</evidence>
<comment type="caution">
    <text evidence="2">The sequence shown here is derived from an EMBL/GenBank/DDBJ whole genome shotgun (WGS) entry which is preliminary data.</text>
</comment>
<dbReference type="PANTHER" id="PTHR13379:SF0">
    <property type="entry name" value="UPF0415 PROTEIN C7ORF25"/>
    <property type="match status" value="1"/>
</dbReference>
<keyword evidence="3" id="KW-1185">Reference proteome</keyword>
<evidence type="ECO:0000313" key="2">
    <source>
        <dbReference type="EMBL" id="KAA0194981.1"/>
    </source>
</evidence>
<dbReference type="InterPro" id="IPR010733">
    <property type="entry name" value="DUF1308"/>
</dbReference>
<dbReference type="EMBL" id="LUCM01004000">
    <property type="protein sequence ID" value="KAA0194981.1"/>
    <property type="molecule type" value="Genomic_DNA"/>
</dbReference>
<reference evidence="2" key="1">
    <citation type="submission" date="2019-05" db="EMBL/GenBank/DDBJ databases">
        <title>Annotation for the trematode Fasciolopsis buski.</title>
        <authorList>
            <person name="Choi Y.-J."/>
        </authorList>
    </citation>
    <scope>NUCLEOTIDE SEQUENCE</scope>
    <source>
        <strain evidence="2">HT</strain>
        <tissue evidence="2">Whole worm</tissue>
    </source>
</reference>
<dbReference type="Pfam" id="PF07000">
    <property type="entry name" value="DUF1308"/>
    <property type="match status" value="1"/>
</dbReference>
<organism evidence="2 3">
    <name type="scientific">Fasciolopsis buskii</name>
    <dbReference type="NCBI Taxonomy" id="27845"/>
    <lineage>
        <taxon>Eukaryota</taxon>
        <taxon>Metazoa</taxon>
        <taxon>Spiralia</taxon>
        <taxon>Lophotrochozoa</taxon>
        <taxon>Platyhelminthes</taxon>
        <taxon>Trematoda</taxon>
        <taxon>Digenea</taxon>
        <taxon>Plagiorchiida</taxon>
        <taxon>Echinostomata</taxon>
        <taxon>Echinostomatoidea</taxon>
        <taxon>Fasciolidae</taxon>
        <taxon>Fasciolopsis</taxon>
    </lineage>
</organism>
<name>A0A8E0RZK5_9TREM</name>
<feature type="domain" description="DUF1308" evidence="1">
    <location>
        <begin position="238"/>
        <end position="367"/>
    </location>
</feature>
<evidence type="ECO:0000259" key="1">
    <source>
        <dbReference type="Pfam" id="PF07000"/>
    </source>
</evidence>
<dbReference type="AlphaFoldDB" id="A0A8E0RZK5"/>